<evidence type="ECO:0000313" key="4">
    <source>
        <dbReference type="Proteomes" id="UP001161405"/>
    </source>
</evidence>
<dbReference type="PANTHER" id="PTHR46211">
    <property type="entry name" value="GLYCEROPHOSPHORYL DIESTER PHOSPHODIESTERASE"/>
    <property type="match status" value="1"/>
</dbReference>
<dbReference type="Gene3D" id="3.20.20.190">
    <property type="entry name" value="Phosphatidylinositol (PI) phosphodiesterase"/>
    <property type="match status" value="1"/>
</dbReference>
<feature type="transmembrane region" description="Helical" evidence="1">
    <location>
        <begin position="65"/>
        <end position="91"/>
    </location>
</feature>
<evidence type="ECO:0000259" key="2">
    <source>
        <dbReference type="PROSITE" id="PS51704"/>
    </source>
</evidence>
<name>A0ABQ5UTV8_9HYPH</name>
<dbReference type="SUPFAM" id="SSF51695">
    <property type="entry name" value="PLC-like phosphodiesterases"/>
    <property type="match status" value="1"/>
</dbReference>
<reference evidence="3" key="1">
    <citation type="journal article" date="2014" name="Int. J. Syst. Evol. Microbiol.">
        <title>Complete genome of a new Firmicutes species belonging to the dominant human colonic microbiota ('Ruminococcus bicirculans') reveals two chromosomes and a selective capacity to utilize plant glucans.</title>
        <authorList>
            <consortium name="NISC Comparative Sequencing Program"/>
            <person name="Wegmann U."/>
            <person name="Louis P."/>
            <person name="Goesmann A."/>
            <person name="Henrissat B."/>
            <person name="Duncan S.H."/>
            <person name="Flint H.J."/>
        </authorList>
    </citation>
    <scope>NUCLEOTIDE SEQUENCE</scope>
    <source>
        <strain evidence="3">NBRC 107169</strain>
    </source>
</reference>
<keyword evidence="1" id="KW-0812">Transmembrane</keyword>
<feature type="transmembrane region" description="Helical" evidence="1">
    <location>
        <begin position="160"/>
        <end position="187"/>
    </location>
</feature>
<dbReference type="Proteomes" id="UP001161405">
    <property type="component" value="Unassembled WGS sequence"/>
</dbReference>
<feature type="domain" description="GP-PDE" evidence="2">
    <location>
        <begin position="342"/>
        <end position="578"/>
    </location>
</feature>
<keyword evidence="4" id="KW-1185">Reference proteome</keyword>
<dbReference type="RefSeq" id="WP_284364545.1">
    <property type="nucleotide sequence ID" value="NZ_BSNI01000002.1"/>
</dbReference>
<dbReference type="PANTHER" id="PTHR46211:SF8">
    <property type="entry name" value="PHOSPHODIESTERASE"/>
    <property type="match status" value="1"/>
</dbReference>
<dbReference type="EMBL" id="BSNI01000002">
    <property type="protein sequence ID" value="GLQ17993.1"/>
    <property type="molecule type" value="Genomic_DNA"/>
</dbReference>
<protein>
    <submittedName>
        <fullName evidence="3">Glycerophosphoryl diester phosphodiesterase</fullName>
    </submittedName>
</protein>
<organism evidence="3 4">
    <name type="scientific">Maritalea porphyrae</name>
    <dbReference type="NCBI Taxonomy" id="880732"/>
    <lineage>
        <taxon>Bacteria</taxon>
        <taxon>Pseudomonadati</taxon>
        <taxon>Pseudomonadota</taxon>
        <taxon>Alphaproteobacteria</taxon>
        <taxon>Hyphomicrobiales</taxon>
        <taxon>Devosiaceae</taxon>
        <taxon>Maritalea</taxon>
    </lineage>
</organism>
<feature type="transmembrane region" description="Helical" evidence="1">
    <location>
        <begin position="256"/>
        <end position="280"/>
    </location>
</feature>
<sequence>MIKPKQVFNQFLSKIPSISRVYQDFAVLPWYFAMRLLMVALLGAVYAQVKSNLSVGNEPIYDFGILAQAVDLSAVLSLLLAVALLVLSFIFERNIIIFYFAQRYQDERISAAKLLRGFVGTLPRQVKLFLLEYVIYFGLLVFVLMVGGLLFLMFDLSAWLFLFLLPVLLVGFLLWARTFLAFIFALFNLFSADVKKPTVFAELASGVPRGILFKCVRIWIFYLVLGLLFAGLAAAITTAVPWIIDILSWGGVELFLLVLLISTMAALSVLVASILSVFSYGDTIQVLTDKEPPAPSVNRKSVFFQKLSIIGPVLVFLVVIGSMTITGVYNAKPLVALTDAERQVLAHRGASINKVQNSLAAFEAAVGKADYIELDVQITKDGKIIVFHDPNFEDLTGEVGIPSQREYAEIATYTVSEDKVVDGEDVVLSAKIPLLEDVFEAVGDDIAFAVEIKNTAPERMEELVRETIRLMRKYDQQEKSFVISLDYNVLLEVQKIAPEIRRGIILTVSVTPPEAYDVDIYFLNALTSSFNQMRQIHSLGRKAYFWTFAGLEQDFQREFFMGADGFIADDPTYARRLTQNYLELPVTRKIINILSTFTE</sequence>
<keyword evidence="1" id="KW-1133">Transmembrane helix</keyword>
<dbReference type="Pfam" id="PF03009">
    <property type="entry name" value="GDPD"/>
    <property type="match status" value="1"/>
</dbReference>
<dbReference type="InterPro" id="IPR030395">
    <property type="entry name" value="GP_PDE_dom"/>
</dbReference>
<dbReference type="PROSITE" id="PS51704">
    <property type="entry name" value="GP_PDE"/>
    <property type="match status" value="1"/>
</dbReference>
<reference evidence="3" key="2">
    <citation type="submission" date="2023-01" db="EMBL/GenBank/DDBJ databases">
        <title>Draft genome sequence of Maritalea porphyrae strain NBRC 107169.</title>
        <authorList>
            <person name="Sun Q."/>
            <person name="Mori K."/>
        </authorList>
    </citation>
    <scope>NUCLEOTIDE SEQUENCE</scope>
    <source>
        <strain evidence="3">NBRC 107169</strain>
    </source>
</reference>
<feature type="transmembrane region" description="Helical" evidence="1">
    <location>
        <begin position="21"/>
        <end position="45"/>
    </location>
</feature>
<gene>
    <name evidence="3" type="ORF">GCM10007879_22420</name>
</gene>
<dbReference type="InterPro" id="IPR017946">
    <property type="entry name" value="PLC-like_Pdiesterase_TIM-brl"/>
</dbReference>
<evidence type="ECO:0000256" key="1">
    <source>
        <dbReference type="SAM" id="Phobius"/>
    </source>
</evidence>
<evidence type="ECO:0000313" key="3">
    <source>
        <dbReference type="EMBL" id="GLQ17993.1"/>
    </source>
</evidence>
<accession>A0ABQ5UTV8</accession>
<comment type="caution">
    <text evidence="3">The sequence shown here is derived from an EMBL/GenBank/DDBJ whole genome shotgun (WGS) entry which is preliminary data.</text>
</comment>
<keyword evidence="1" id="KW-0472">Membrane</keyword>
<feature type="transmembrane region" description="Helical" evidence="1">
    <location>
        <begin position="133"/>
        <end position="154"/>
    </location>
</feature>
<feature type="transmembrane region" description="Helical" evidence="1">
    <location>
        <begin position="219"/>
        <end position="244"/>
    </location>
</feature>
<feature type="transmembrane region" description="Helical" evidence="1">
    <location>
        <begin position="309"/>
        <end position="329"/>
    </location>
</feature>
<proteinExistence type="predicted"/>